<feature type="region of interest" description="Disordered" evidence="1">
    <location>
        <begin position="1"/>
        <end position="22"/>
    </location>
</feature>
<feature type="non-terminal residue" evidence="2">
    <location>
        <position position="22"/>
    </location>
</feature>
<reference evidence="2" key="1">
    <citation type="submission" date="2018-05" db="EMBL/GenBank/DDBJ databases">
        <authorList>
            <person name="Lanie J.A."/>
            <person name="Ng W.-L."/>
            <person name="Kazmierczak K.M."/>
            <person name="Andrzejewski T.M."/>
            <person name="Davidsen T.M."/>
            <person name="Wayne K.J."/>
            <person name="Tettelin H."/>
            <person name="Glass J.I."/>
            <person name="Rusch D."/>
            <person name="Podicherti R."/>
            <person name="Tsui H.-C.T."/>
            <person name="Winkler M.E."/>
        </authorList>
    </citation>
    <scope>NUCLEOTIDE SEQUENCE</scope>
</reference>
<proteinExistence type="predicted"/>
<gene>
    <name evidence="2" type="ORF">METZ01_LOCUS381201</name>
</gene>
<accession>A0A382U302</accession>
<sequence length="22" mass="2126">MSDTGSRRGGGHSPAGDDGDPP</sequence>
<dbReference type="EMBL" id="UINC01140922">
    <property type="protein sequence ID" value="SVD28347.1"/>
    <property type="molecule type" value="Genomic_DNA"/>
</dbReference>
<evidence type="ECO:0000256" key="1">
    <source>
        <dbReference type="SAM" id="MobiDB-lite"/>
    </source>
</evidence>
<evidence type="ECO:0000313" key="2">
    <source>
        <dbReference type="EMBL" id="SVD28347.1"/>
    </source>
</evidence>
<protein>
    <submittedName>
        <fullName evidence="2">Uncharacterized protein</fullName>
    </submittedName>
</protein>
<name>A0A382U302_9ZZZZ</name>
<organism evidence="2">
    <name type="scientific">marine metagenome</name>
    <dbReference type="NCBI Taxonomy" id="408172"/>
    <lineage>
        <taxon>unclassified sequences</taxon>
        <taxon>metagenomes</taxon>
        <taxon>ecological metagenomes</taxon>
    </lineage>
</organism>
<dbReference type="AlphaFoldDB" id="A0A382U302"/>